<dbReference type="InterPro" id="IPR034325">
    <property type="entry name" value="S-100_dom"/>
</dbReference>
<sequence>MSLVCPSSQSPEFVKMPRLLRDVLCVIETFHKYAREDDDKVTLTCRELKRLIQNEFGDILQPHVIHAVERNLNLLALDNDGTISFNEFVLTIFNLLNLHYLDIQSLLNPEPRQVSSPEEKPDDMEAHETVVQGESERKTQPPALKGEEAQDGKYQELQESSKERDAEEGSKTEELHSEDQNHPEIEGAVTSGKEARHADEGTAEALVSNKNAPAAERAPGPRERVRQLSSLENQSGGESKRVTKTHDKPVKEDDGDQGEDPEPTVTENDKRSSETPNSLTPDDGDSSSGTSDLLLQEDSQSQVDSLRESAQGSRHNNPNTQKQVALGKKNRTQEAAGGEDEQLTEEQEQPEGEEHRIQGSATKGPGPALELSGHPEAQTHLETEKLVTWEEEDKSPQKLAEVDDQQNPAKKEHDSSIFQSGFEGRNQRS</sequence>
<gene>
    <name evidence="4" type="primary">TCHHL1</name>
</gene>
<feature type="compositionally biased region" description="Basic and acidic residues" evidence="1">
    <location>
        <begin position="117"/>
        <end position="185"/>
    </location>
</feature>
<name>A0A6J2KUM2_9CHIR</name>
<dbReference type="CTD" id="126637"/>
<dbReference type="InterPro" id="IPR013787">
    <property type="entry name" value="S100_Ca-bd_sub"/>
</dbReference>
<dbReference type="SUPFAM" id="SSF47473">
    <property type="entry name" value="EF-hand"/>
    <property type="match status" value="1"/>
</dbReference>
<dbReference type="SMART" id="SM01394">
    <property type="entry name" value="S_100"/>
    <property type="match status" value="1"/>
</dbReference>
<dbReference type="AlphaFoldDB" id="A0A6J2KUM2"/>
<feature type="compositionally biased region" description="Polar residues" evidence="1">
    <location>
        <begin position="297"/>
        <end position="323"/>
    </location>
</feature>
<feature type="compositionally biased region" description="Low complexity" evidence="1">
    <location>
        <begin position="278"/>
        <end position="294"/>
    </location>
</feature>
<evidence type="ECO:0000259" key="2">
    <source>
        <dbReference type="SMART" id="SM01394"/>
    </source>
</evidence>
<feature type="compositionally biased region" description="Acidic residues" evidence="1">
    <location>
        <begin position="337"/>
        <end position="351"/>
    </location>
</feature>
<reference evidence="4" key="1">
    <citation type="submission" date="2025-08" db="UniProtKB">
        <authorList>
            <consortium name="RefSeq"/>
        </authorList>
    </citation>
    <scope>IDENTIFICATION</scope>
    <source>
        <tissue evidence="4">Muscle</tissue>
    </source>
</reference>
<dbReference type="PANTHER" id="PTHR47612">
    <property type="entry name" value="TRICHOHYALIN-LIKE PROTEIN 1"/>
    <property type="match status" value="1"/>
</dbReference>
<dbReference type="InParanoid" id="A0A6J2KUM2"/>
<feature type="region of interest" description="Disordered" evidence="1">
    <location>
        <begin position="110"/>
        <end position="429"/>
    </location>
</feature>
<feature type="compositionally biased region" description="Basic and acidic residues" evidence="1">
    <location>
        <begin position="238"/>
        <end position="252"/>
    </location>
</feature>
<keyword evidence="3" id="KW-1185">Reference proteome</keyword>
<evidence type="ECO:0000313" key="4">
    <source>
        <dbReference type="RefSeq" id="XP_028358916.2"/>
    </source>
</evidence>
<dbReference type="CDD" id="cd00213">
    <property type="entry name" value="S-100"/>
    <property type="match status" value="1"/>
</dbReference>
<dbReference type="Proteomes" id="UP000504628">
    <property type="component" value="Chromosome 14"/>
</dbReference>
<organism evidence="3 4">
    <name type="scientific">Phyllostomus discolor</name>
    <name type="common">pale spear-nosed bat</name>
    <dbReference type="NCBI Taxonomy" id="89673"/>
    <lineage>
        <taxon>Eukaryota</taxon>
        <taxon>Metazoa</taxon>
        <taxon>Chordata</taxon>
        <taxon>Craniata</taxon>
        <taxon>Vertebrata</taxon>
        <taxon>Euteleostomi</taxon>
        <taxon>Mammalia</taxon>
        <taxon>Eutheria</taxon>
        <taxon>Laurasiatheria</taxon>
        <taxon>Chiroptera</taxon>
        <taxon>Yangochiroptera</taxon>
        <taxon>Phyllostomidae</taxon>
        <taxon>Phyllostominae</taxon>
        <taxon>Phyllostomus</taxon>
    </lineage>
</organism>
<proteinExistence type="predicted"/>
<evidence type="ECO:0000313" key="3">
    <source>
        <dbReference type="Proteomes" id="UP000504628"/>
    </source>
</evidence>
<dbReference type="Pfam" id="PF01023">
    <property type="entry name" value="S_100"/>
    <property type="match status" value="1"/>
</dbReference>
<dbReference type="KEGG" id="pdic:114489108"/>
<dbReference type="InterPro" id="IPR011992">
    <property type="entry name" value="EF-hand-dom_pair"/>
</dbReference>
<dbReference type="OrthoDB" id="9450604at2759"/>
<accession>A0A6J2KUM2</accession>
<dbReference type="FunCoup" id="A0A6J2KUM2">
    <property type="interactions" value="2"/>
</dbReference>
<dbReference type="InterPro" id="IPR042937">
    <property type="entry name" value="TCHHL1"/>
</dbReference>
<feature type="compositionally biased region" description="Polar residues" evidence="1">
    <location>
        <begin position="227"/>
        <end position="237"/>
    </location>
</feature>
<dbReference type="RefSeq" id="XP_028358916.2">
    <property type="nucleotide sequence ID" value="XM_028503115.2"/>
</dbReference>
<feature type="compositionally biased region" description="Basic and acidic residues" evidence="1">
    <location>
        <begin position="377"/>
        <end position="388"/>
    </location>
</feature>
<evidence type="ECO:0000256" key="1">
    <source>
        <dbReference type="SAM" id="MobiDB-lite"/>
    </source>
</evidence>
<dbReference type="GO" id="GO:0046914">
    <property type="term" value="F:transition metal ion binding"/>
    <property type="evidence" value="ECO:0007669"/>
    <property type="project" value="InterPro"/>
</dbReference>
<dbReference type="Gene3D" id="1.10.238.10">
    <property type="entry name" value="EF-hand"/>
    <property type="match status" value="1"/>
</dbReference>
<dbReference type="PANTHER" id="PTHR47612:SF1">
    <property type="entry name" value="TRICHOHYALIN-LIKE PROTEIN 1"/>
    <property type="match status" value="1"/>
</dbReference>
<protein>
    <submittedName>
        <fullName evidence="4">Trichohyalin-like protein 1</fullName>
    </submittedName>
</protein>
<feature type="domain" description="S100/CaBP-9k-type calcium binding subdomain" evidence="2">
    <location>
        <begin position="19"/>
        <end position="61"/>
    </location>
</feature>
<feature type="compositionally biased region" description="Acidic residues" evidence="1">
    <location>
        <begin position="253"/>
        <end position="262"/>
    </location>
</feature>
<dbReference type="GeneID" id="114489108"/>